<organism evidence="1">
    <name type="scientific">Candidatus Moduliflexus flocculans</name>
    <dbReference type="NCBI Taxonomy" id="1499966"/>
    <lineage>
        <taxon>Bacteria</taxon>
        <taxon>Candidatus Moduliflexota</taxon>
        <taxon>Candidatus Moduliflexia</taxon>
        <taxon>Candidatus Moduliflexales</taxon>
        <taxon>Candidatus Moduliflexaceae</taxon>
    </lineage>
</organism>
<dbReference type="STRING" id="1499966.U14_00675"/>
<dbReference type="HOGENOM" id="CLU_054735_0_0_0"/>
<accession>A0A0S6VQG4</accession>
<evidence type="ECO:0000313" key="2">
    <source>
        <dbReference type="Proteomes" id="UP000030700"/>
    </source>
</evidence>
<evidence type="ECO:0008006" key="3">
    <source>
        <dbReference type="Google" id="ProtNLM"/>
    </source>
</evidence>
<dbReference type="EMBL" id="DF820455">
    <property type="protein sequence ID" value="GAK49453.1"/>
    <property type="molecule type" value="Genomic_DNA"/>
</dbReference>
<name>A0A0S6VQG4_9BACT</name>
<sequence length="311" mass="36336">MCNKPILFLIFKRPDVTAQVLAAIRQAQPSKLYIAADGARPDKEGETEKVAQTRELVLNGIDWPCEVKTLLRETNLGCRMAVSSAIDWFFEHEEEGIILEDDCLPDQSFFRFCEELLEYYRHDTRVMAISGDNFQQGQQRGKYSYYFSQLPHCWGWATWRRAWRLYHISIKYFEEIMAEPIYREFTHHAQFNQFRYKNIVNAYKKELDSWAFLWGFANHANHGLAILPQCNLVENIGFGEDATHTTGKGGKLRIAAQNIAFPLRHPPYVCHHKAADTFYVETYLKLTPRPKHSVLSRINNKIRRVIRDIVC</sequence>
<dbReference type="InterPro" id="IPR029044">
    <property type="entry name" value="Nucleotide-diphossugar_trans"/>
</dbReference>
<proteinExistence type="predicted"/>
<dbReference type="AlphaFoldDB" id="A0A0S6VQG4"/>
<evidence type="ECO:0000313" key="1">
    <source>
        <dbReference type="EMBL" id="GAK49453.1"/>
    </source>
</evidence>
<dbReference type="Proteomes" id="UP000030700">
    <property type="component" value="Unassembled WGS sequence"/>
</dbReference>
<keyword evidence="2" id="KW-1185">Reference proteome</keyword>
<dbReference type="Gene3D" id="3.90.550.10">
    <property type="entry name" value="Spore Coat Polysaccharide Biosynthesis Protein SpsA, Chain A"/>
    <property type="match status" value="1"/>
</dbReference>
<reference evidence="1" key="1">
    <citation type="journal article" date="2015" name="PeerJ">
        <title>First genomic representation of candidate bacterial phylum KSB3 points to enhanced environmental sensing as a trigger of wastewater bulking.</title>
        <authorList>
            <person name="Sekiguchi Y."/>
            <person name="Ohashi A."/>
            <person name="Parks D.H."/>
            <person name="Yamauchi T."/>
            <person name="Tyson G.W."/>
            <person name="Hugenholtz P."/>
        </authorList>
    </citation>
    <scope>NUCLEOTIDE SEQUENCE [LARGE SCALE GENOMIC DNA]</scope>
</reference>
<protein>
    <recommendedName>
        <fullName evidence="3">Hemolytic protein HlpA-like protein</fullName>
    </recommendedName>
</protein>
<gene>
    <name evidence="1" type="ORF">U14_00675</name>
</gene>
<dbReference type="SUPFAM" id="SSF53448">
    <property type="entry name" value="Nucleotide-diphospho-sugar transferases"/>
    <property type="match status" value="1"/>
</dbReference>